<dbReference type="InterPro" id="IPR002885">
    <property type="entry name" value="PPR_rpt"/>
</dbReference>
<dbReference type="Pfam" id="PF17177">
    <property type="entry name" value="PPR_long"/>
    <property type="match status" value="1"/>
</dbReference>
<dbReference type="PROSITE" id="PS51375">
    <property type="entry name" value="PPR"/>
    <property type="match status" value="3"/>
</dbReference>
<dbReference type="RefSeq" id="XP_024393680.1">
    <property type="nucleotide sequence ID" value="XM_024537912.2"/>
</dbReference>
<dbReference type="PANTHER" id="PTHR47801">
    <property type="entry name" value="OS05G0145600 PROTEIN"/>
    <property type="match status" value="1"/>
</dbReference>
<evidence type="ECO:0000259" key="4">
    <source>
        <dbReference type="Pfam" id="PF17177"/>
    </source>
</evidence>
<organism evidence="5">
    <name type="scientific">Physcomitrium patens</name>
    <name type="common">Spreading-leaved earth moss</name>
    <name type="synonym">Physcomitrella patens</name>
    <dbReference type="NCBI Taxonomy" id="3218"/>
    <lineage>
        <taxon>Eukaryota</taxon>
        <taxon>Viridiplantae</taxon>
        <taxon>Streptophyta</taxon>
        <taxon>Embryophyta</taxon>
        <taxon>Bryophyta</taxon>
        <taxon>Bryophytina</taxon>
        <taxon>Bryopsida</taxon>
        <taxon>Funariidae</taxon>
        <taxon>Funariales</taxon>
        <taxon>Funariaceae</taxon>
        <taxon>Physcomitrium</taxon>
    </lineage>
</organism>
<keyword evidence="7" id="KW-1185">Reference proteome</keyword>
<reference evidence="5 7" key="1">
    <citation type="journal article" date="2008" name="Science">
        <title>The Physcomitrella genome reveals evolutionary insights into the conquest of land by plants.</title>
        <authorList>
            <person name="Rensing S."/>
            <person name="Lang D."/>
            <person name="Zimmer A."/>
            <person name="Terry A."/>
            <person name="Salamov A."/>
            <person name="Shapiro H."/>
            <person name="Nishiyama T."/>
            <person name="Perroud P.-F."/>
            <person name="Lindquist E."/>
            <person name="Kamisugi Y."/>
            <person name="Tanahashi T."/>
            <person name="Sakakibara K."/>
            <person name="Fujita T."/>
            <person name="Oishi K."/>
            <person name="Shin-I T."/>
            <person name="Kuroki Y."/>
            <person name="Toyoda A."/>
            <person name="Suzuki Y."/>
            <person name="Hashimoto A."/>
            <person name="Yamaguchi K."/>
            <person name="Sugano A."/>
            <person name="Kohara Y."/>
            <person name="Fujiyama A."/>
            <person name="Anterola A."/>
            <person name="Aoki S."/>
            <person name="Ashton N."/>
            <person name="Barbazuk W.B."/>
            <person name="Barker E."/>
            <person name="Bennetzen J."/>
            <person name="Bezanilla M."/>
            <person name="Blankenship R."/>
            <person name="Cho S.H."/>
            <person name="Dutcher S."/>
            <person name="Estelle M."/>
            <person name="Fawcett J.A."/>
            <person name="Gundlach H."/>
            <person name="Hanada K."/>
            <person name="Heyl A."/>
            <person name="Hicks K.A."/>
            <person name="Hugh J."/>
            <person name="Lohr M."/>
            <person name="Mayer K."/>
            <person name="Melkozernov A."/>
            <person name="Murata T."/>
            <person name="Nelson D."/>
            <person name="Pils B."/>
            <person name="Prigge M."/>
            <person name="Reiss B."/>
            <person name="Renner T."/>
            <person name="Rombauts S."/>
            <person name="Rushton P."/>
            <person name="Sanderfoot A."/>
            <person name="Schween G."/>
            <person name="Shiu S.-H."/>
            <person name="Stueber K."/>
            <person name="Theodoulou F.L."/>
            <person name="Tu H."/>
            <person name="Van de Peer Y."/>
            <person name="Verrier P.J."/>
            <person name="Waters E."/>
            <person name="Wood A."/>
            <person name="Yang L."/>
            <person name="Cove D."/>
            <person name="Cuming A."/>
            <person name="Hasebe M."/>
            <person name="Lucas S."/>
            <person name="Mishler D.B."/>
            <person name="Reski R."/>
            <person name="Grigoriev I."/>
            <person name="Quatrano R.S."/>
            <person name="Boore J.L."/>
        </authorList>
    </citation>
    <scope>NUCLEOTIDE SEQUENCE [LARGE SCALE GENOMIC DNA]</scope>
    <source>
        <strain evidence="6 7">cv. Gransden 2004</strain>
    </source>
</reference>
<dbReference type="Proteomes" id="UP000006727">
    <property type="component" value="Chromosome 14"/>
</dbReference>
<evidence type="ECO:0000313" key="6">
    <source>
        <dbReference type="EnsemblPlants" id="Pp3c14_7210V3.1"/>
    </source>
</evidence>
<gene>
    <name evidence="6" type="primary">LOC112290999</name>
    <name evidence="5" type="ORF">PHYPA_018147</name>
</gene>
<dbReference type="STRING" id="3218.A0A2K1JGQ7"/>
<evidence type="ECO:0000256" key="2">
    <source>
        <dbReference type="PROSITE-ProRule" id="PRU00708"/>
    </source>
</evidence>
<feature type="repeat" description="PPR" evidence="2">
    <location>
        <begin position="107"/>
        <end position="141"/>
    </location>
</feature>
<evidence type="ECO:0000256" key="1">
    <source>
        <dbReference type="ARBA" id="ARBA00022737"/>
    </source>
</evidence>
<feature type="domain" description="PROP1-like PPR" evidence="4">
    <location>
        <begin position="94"/>
        <end position="224"/>
    </location>
</feature>
<sequence>MRRAVVQRLARVATYRGPSHGLGSFAATEELATSGSPACAAFHRDDQAAFGVRCYSTGQNAAVHAMRNYANSIYEYNKVLDELNYSKRSYLMRDVYEDMQLDGVRPIRNTFHTLITGCMKSQRLQDAVYFFDEMKAMGLQPDIVLYNCIISTCGQANQIERAFQVAAEMEATGIKPTDRTFLALLNACGTAGRVEEAYGVVQRMAAYGLTLNSSCYAALIQAHKNSRPINQTTFQKIFELLEKSKGADAVAGDGEGRDDFEEELANLVTGGGLQPTRSYVNRRLNVYYSALRACGALGNIEAVERIIEMLKNDKHQVDATCIAELVKAYIGRGQMEKAVQVMNEYIDSGKNPSLSLFVTLIERCLQQRTPANMAAARKLLDRMDEKGFFLNTAIGSNFLFLASLDMVGDFSTANTIWDMMHKRNLRPSIKSITSYSNGLHSRKVPEDDPRLAATKDIIARVQKRNNWVHGAQTEIPKEDGQEQEYGDNVQHSGEVDVPTEQDHIAVDGDAEEQSREHVAAAT</sequence>
<dbReference type="EMBL" id="ABEU02000014">
    <property type="protein sequence ID" value="PNR40744.1"/>
    <property type="molecule type" value="Genomic_DNA"/>
</dbReference>
<dbReference type="Gramene" id="Pp3c14_7210V3.2">
    <property type="protein sequence ID" value="Pp3c14_7210V3.2"/>
    <property type="gene ID" value="Pp3c14_7210"/>
</dbReference>
<proteinExistence type="predicted"/>
<accession>A0A2K1JGQ7</accession>
<dbReference type="NCBIfam" id="TIGR00756">
    <property type="entry name" value="PPR"/>
    <property type="match status" value="3"/>
</dbReference>
<dbReference type="Gramene" id="Pp3c14_7210V3.1">
    <property type="protein sequence ID" value="Pp3c14_7210V3.1"/>
    <property type="gene ID" value="Pp3c14_7210"/>
</dbReference>
<dbReference type="InterPro" id="IPR011990">
    <property type="entry name" value="TPR-like_helical_dom_sf"/>
</dbReference>
<dbReference type="InterPro" id="IPR033443">
    <property type="entry name" value="PROP1-like_PPR_dom"/>
</dbReference>
<dbReference type="FunCoup" id="A0A2K1JGQ7">
    <property type="interactions" value="1904"/>
</dbReference>
<dbReference type="FunFam" id="1.25.40.10:FF:000388">
    <property type="entry name" value="Pentatricopeptide repeat-containing protein, mitochondrial"/>
    <property type="match status" value="1"/>
</dbReference>
<keyword evidence="1" id="KW-0677">Repeat</keyword>
<dbReference type="Gramene" id="Pp3c14_7210V3.4">
    <property type="protein sequence ID" value="Pp3c14_7210V3.4"/>
    <property type="gene ID" value="Pp3c14_7210"/>
</dbReference>
<evidence type="ECO:0000313" key="7">
    <source>
        <dbReference type="Proteomes" id="UP000006727"/>
    </source>
</evidence>
<evidence type="ECO:0000313" key="5">
    <source>
        <dbReference type="EMBL" id="PNR40744.1"/>
    </source>
</evidence>
<dbReference type="Gramene" id="Pp3c14_7210V3.3">
    <property type="protein sequence ID" value="Pp3c14_7210V3.3"/>
    <property type="gene ID" value="Pp3c14_7210"/>
</dbReference>
<name>A0A2K1JGQ7_PHYPA</name>
<dbReference type="AlphaFoldDB" id="A0A2K1JGQ7"/>
<dbReference type="PANTHER" id="PTHR47801:SF1">
    <property type="entry name" value="OS05G0145600 PROTEIN"/>
    <property type="match status" value="1"/>
</dbReference>
<dbReference type="EnsemblPlants" id="Pp3c14_7210V3.2">
    <property type="protein sequence ID" value="Pp3c14_7210V3.2"/>
    <property type="gene ID" value="Pp3c14_7210"/>
</dbReference>
<dbReference type="KEGG" id="ppp:112290999"/>
<reference evidence="5 7" key="2">
    <citation type="journal article" date="2018" name="Plant J.">
        <title>The Physcomitrella patens chromosome-scale assembly reveals moss genome structure and evolution.</title>
        <authorList>
            <person name="Lang D."/>
            <person name="Ullrich K.K."/>
            <person name="Murat F."/>
            <person name="Fuchs J."/>
            <person name="Jenkins J."/>
            <person name="Haas F.B."/>
            <person name="Piednoel M."/>
            <person name="Gundlach H."/>
            <person name="Van Bel M."/>
            <person name="Meyberg R."/>
            <person name="Vives C."/>
            <person name="Morata J."/>
            <person name="Symeonidi A."/>
            <person name="Hiss M."/>
            <person name="Muchero W."/>
            <person name="Kamisugi Y."/>
            <person name="Saleh O."/>
            <person name="Blanc G."/>
            <person name="Decker E.L."/>
            <person name="van Gessel N."/>
            <person name="Grimwood J."/>
            <person name="Hayes R.D."/>
            <person name="Graham S.W."/>
            <person name="Gunter L.E."/>
            <person name="McDaniel S.F."/>
            <person name="Hoernstein S.N.W."/>
            <person name="Larsson A."/>
            <person name="Li F.W."/>
            <person name="Perroud P.F."/>
            <person name="Phillips J."/>
            <person name="Ranjan P."/>
            <person name="Rokshar D.S."/>
            <person name="Rothfels C.J."/>
            <person name="Schneider L."/>
            <person name="Shu S."/>
            <person name="Stevenson D.W."/>
            <person name="Thummler F."/>
            <person name="Tillich M."/>
            <person name="Villarreal Aguilar J.C."/>
            <person name="Widiez T."/>
            <person name="Wong G.K."/>
            <person name="Wymore A."/>
            <person name="Zhang Y."/>
            <person name="Zimmer A.D."/>
            <person name="Quatrano R.S."/>
            <person name="Mayer K.F.X."/>
            <person name="Goodstein D."/>
            <person name="Casacuberta J.M."/>
            <person name="Vandepoele K."/>
            <person name="Reski R."/>
            <person name="Cuming A.C."/>
            <person name="Tuskan G.A."/>
            <person name="Maumus F."/>
            <person name="Salse J."/>
            <person name="Schmutz J."/>
            <person name="Rensing S.A."/>
        </authorList>
    </citation>
    <scope>NUCLEOTIDE SEQUENCE [LARGE SCALE GENOMIC DNA]</scope>
    <source>
        <strain evidence="6 7">cv. Gransden 2004</strain>
    </source>
</reference>
<protein>
    <recommendedName>
        <fullName evidence="4">PROP1-like PPR domain-containing protein</fullName>
    </recommendedName>
</protein>
<evidence type="ECO:0000256" key="3">
    <source>
        <dbReference type="SAM" id="MobiDB-lite"/>
    </source>
</evidence>
<dbReference type="EnsemblPlants" id="Pp3c14_7210V3.4">
    <property type="protein sequence ID" value="Pp3c14_7210V3.4"/>
    <property type="gene ID" value="Pp3c14_7210"/>
</dbReference>
<dbReference type="PaxDb" id="3218-PP1S409_47V6.1"/>
<reference evidence="6" key="3">
    <citation type="submission" date="2020-12" db="UniProtKB">
        <authorList>
            <consortium name="EnsemblPlants"/>
        </authorList>
    </citation>
    <scope>IDENTIFICATION</scope>
</reference>
<dbReference type="Gene3D" id="1.25.40.10">
    <property type="entry name" value="Tetratricopeptide repeat domain"/>
    <property type="match status" value="2"/>
</dbReference>
<dbReference type="GeneID" id="112290999"/>
<dbReference type="EnsemblPlants" id="Pp3c14_7210V3.3">
    <property type="protein sequence ID" value="Pp3c14_7210V3.3"/>
    <property type="gene ID" value="Pp3c14_7210"/>
</dbReference>
<feature type="repeat" description="PPR" evidence="2">
    <location>
        <begin position="142"/>
        <end position="176"/>
    </location>
</feature>
<dbReference type="OrthoDB" id="185373at2759"/>
<dbReference type="OMA" id="SENIMMN"/>
<dbReference type="EnsemblPlants" id="Pp3c14_7210V3.1">
    <property type="protein sequence ID" value="Pp3c14_7210V3.1"/>
    <property type="gene ID" value="Pp3c14_7210"/>
</dbReference>
<feature type="repeat" description="PPR" evidence="2">
    <location>
        <begin position="177"/>
        <end position="211"/>
    </location>
</feature>
<feature type="region of interest" description="Disordered" evidence="3">
    <location>
        <begin position="474"/>
        <end position="499"/>
    </location>
</feature>